<reference evidence="6 7" key="1">
    <citation type="submission" date="2015-08" db="EMBL/GenBank/DDBJ databases">
        <title>Genome sequencing of Penicillium nordicum.</title>
        <authorList>
            <person name="Nguyen H.D."/>
            <person name="Seifert K.A."/>
        </authorList>
    </citation>
    <scope>NUCLEOTIDE SEQUENCE [LARGE SCALE GENOMIC DNA]</scope>
    <source>
        <strain evidence="6 7">DAOMC 185683</strain>
    </source>
</reference>
<evidence type="ECO:0000313" key="6">
    <source>
        <dbReference type="EMBL" id="KOS43165.1"/>
    </source>
</evidence>
<keyword evidence="2" id="KW-0238">DNA-binding</keyword>
<feature type="domain" description="Zn(2)-C6 fungal-type" evidence="5">
    <location>
        <begin position="22"/>
        <end position="52"/>
    </location>
</feature>
<evidence type="ECO:0000259" key="5">
    <source>
        <dbReference type="PROSITE" id="PS50048"/>
    </source>
</evidence>
<dbReference type="GO" id="GO:0005634">
    <property type="term" value="C:nucleus"/>
    <property type="evidence" value="ECO:0007669"/>
    <property type="project" value="TreeGrafter"/>
</dbReference>
<name>A0A0M9WFR5_9EURO</name>
<dbReference type="PANTHER" id="PTHR37534:SF9">
    <property type="entry name" value="ZN(II)2CYS6 TRANSCRIPTION FACTOR (EUROFUNG)"/>
    <property type="match status" value="1"/>
</dbReference>
<dbReference type="SUPFAM" id="SSF57701">
    <property type="entry name" value="Zn2/Cys6 DNA-binding domain"/>
    <property type="match status" value="1"/>
</dbReference>
<gene>
    <name evidence="6" type="ORF">ACN38_g5921</name>
</gene>
<dbReference type="GO" id="GO:0008270">
    <property type="term" value="F:zinc ion binding"/>
    <property type="evidence" value="ECO:0007669"/>
    <property type="project" value="InterPro"/>
</dbReference>
<accession>A0A0M9WFR5</accession>
<evidence type="ECO:0000256" key="2">
    <source>
        <dbReference type="ARBA" id="ARBA00023125"/>
    </source>
</evidence>
<dbReference type="OrthoDB" id="4150114at2759"/>
<dbReference type="EMBL" id="LHQQ01000087">
    <property type="protein sequence ID" value="KOS43165.1"/>
    <property type="molecule type" value="Genomic_DNA"/>
</dbReference>
<evidence type="ECO:0000256" key="1">
    <source>
        <dbReference type="ARBA" id="ARBA00023015"/>
    </source>
</evidence>
<dbReference type="InterPro" id="IPR036864">
    <property type="entry name" value="Zn2-C6_fun-type_DNA-bd_sf"/>
</dbReference>
<dbReference type="InterPro" id="IPR001138">
    <property type="entry name" value="Zn2Cys6_DnaBD"/>
</dbReference>
<dbReference type="GO" id="GO:0045944">
    <property type="term" value="P:positive regulation of transcription by RNA polymerase II"/>
    <property type="evidence" value="ECO:0007669"/>
    <property type="project" value="TreeGrafter"/>
</dbReference>
<dbReference type="SMART" id="SM00066">
    <property type="entry name" value="GAL4"/>
    <property type="match status" value="1"/>
</dbReference>
<keyword evidence="1" id="KW-0805">Transcription regulation</keyword>
<keyword evidence="3" id="KW-0804">Transcription</keyword>
<sequence length="623" mass="70505">MPIQVQSTETLNLPKIQRTRTGCKPCRRRGKRCDQTKPCCQACARLSLDCSYGVDFSFRNLNGASFQQELTTAKNTSPRPVTDLKPSTLRVASGTNDSAFPFHSLGGFSSAKIPITPSSEDIHEAGYFSHFHRHVRHLLPAASLRFTEVSLQPLCLRFAILCISASNLSMLDARVQSYISTIDRRRSIFSPLVNALHHRHAQNYQDLTLWHFRNAHLDDVKRQAPAFLAALVLIALYHHASTNHLRFRLAVMDSVRFVLIYRTQIMDSVDGADSLQMWFRLCTSHRPAKPPALLLEGQGASSLGPNLLPDITERLYLDCILGMSADDLIYDILIKTLEIRTKLVVYRCVADSRQISEMSSEVGSLAYEILNKMLGRQCVPEEYAEAREGFVQSSHLLGLLEVQKERLEVWRSQLNANQLPKGPLADLGTQKEMSWRTSFSPICQSFPNHRDTLNALYCLLCETIFEEANGADTVCWSFPVADERSTRLDNLARSMCQIAGIVDFKISNTSEVYTLSLAETMLQMVLLWRSDEIFSYVLDVLWPQLEMNGRGYEHSHYPTHLVKRIITQIAAYWEQGRAIIIALPAVPEEIPKFRLLDISHPVDMVVCGYNKHGKYFIEKASLP</sequence>
<keyword evidence="7" id="KW-1185">Reference proteome</keyword>
<evidence type="ECO:0000256" key="4">
    <source>
        <dbReference type="ARBA" id="ARBA00023242"/>
    </source>
</evidence>
<dbReference type="PANTHER" id="PTHR37534">
    <property type="entry name" value="TRANSCRIPTIONAL ACTIVATOR PROTEIN UGA3"/>
    <property type="match status" value="1"/>
</dbReference>
<organism evidence="6 7">
    <name type="scientific">Penicillium nordicum</name>
    <dbReference type="NCBI Taxonomy" id="229535"/>
    <lineage>
        <taxon>Eukaryota</taxon>
        <taxon>Fungi</taxon>
        <taxon>Dikarya</taxon>
        <taxon>Ascomycota</taxon>
        <taxon>Pezizomycotina</taxon>
        <taxon>Eurotiomycetes</taxon>
        <taxon>Eurotiomycetidae</taxon>
        <taxon>Eurotiales</taxon>
        <taxon>Aspergillaceae</taxon>
        <taxon>Penicillium</taxon>
    </lineage>
</organism>
<proteinExistence type="predicted"/>
<dbReference type="Proteomes" id="UP000037696">
    <property type="component" value="Unassembled WGS sequence"/>
</dbReference>
<dbReference type="PROSITE" id="PS50048">
    <property type="entry name" value="ZN2_CY6_FUNGAL_2"/>
    <property type="match status" value="1"/>
</dbReference>
<dbReference type="AlphaFoldDB" id="A0A0M9WFR5"/>
<keyword evidence="4" id="KW-0539">Nucleus</keyword>
<evidence type="ECO:0000313" key="7">
    <source>
        <dbReference type="Proteomes" id="UP000037696"/>
    </source>
</evidence>
<dbReference type="Gene3D" id="4.10.240.10">
    <property type="entry name" value="Zn(2)-C6 fungal-type DNA-binding domain"/>
    <property type="match status" value="1"/>
</dbReference>
<dbReference type="GO" id="GO:0000976">
    <property type="term" value="F:transcription cis-regulatory region binding"/>
    <property type="evidence" value="ECO:0007669"/>
    <property type="project" value="TreeGrafter"/>
</dbReference>
<evidence type="ECO:0000256" key="3">
    <source>
        <dbReference type="ARBA" id="ARBA00023163"/>
    </source>
</evidence>
<dbReference type="GO" id="GO:0000981">
    <property type="term" value="F:DNA-binding transcription factor activity, RNA polymerase II-specific"/>
    <property type="evidence" value="ECO:0007669"/>
    <property type="project" value="InterPro"/>
</dbReference>
<comment type="caution">
    <text evidence="6">The sequence shown here is derived from an EMBL/GenBank/DDBJ whole genome shotgun (WGS) entry which is preliminary data.</text>
</comment>
<dbReference type="Pfam" id="PF00172">
    <property type="entry name" value="Zn_clus"/>
    <property type="match status" value="1"/>
</dbReference>
<protein>
    <recommendedName>
        <fullName evidence="5">Zn(2)-C6 fungal-type domain-containing protein</fullName>
    </recommendedName>
</protein>
<dbReference type="CDD" id="cd00067">
    <property type="entry name" value="GAL4"/>
    <property type="match status" value="1"/>
</dbReference>